<accession>A0A074WHZ7</accession>
<keyword evidence="2" id="KW-1185">Reference proteome</keyword>
<dbReference type="AlphaFoldDB" id="A0A074WHZ7"/>
<proteinExistence type="predicted"/>
<dbReference type="RefSeq" id="XP_040879094.1">
    <property type="nucleotide sequence ID" value="XM_041028200.1"/>
</dbReference>
<organism evidence="1 2">
    <name type="scientific">Aureobasidium melanogenum (strain CBS 110374)</name>
    <name type="common">Aureobasidium pullulans var. melanogenum</name>
    <dbReference type="NCBI Taxonomy" id="1043003"/>
    <lineage>
        <taxon>Eukaryota</taxon>
        <taxon>Fungi</taxon>
        <taxon>Dikarya</taxon>
        <taxon>Ascomycota</taxon>
        <taxon>Pezizomycotina</taxon>
        <taxon>Dothideomycetes</taxon>
        <taxon>Dothideomycetidae</taxon>
        <taxon>Dothideales</taxon>
        <taxon>Saccotheciaceae</taxon>
        <taxon>Aureobasidium</taxon>
    </lineage>
</organism>
<protein>
    <submittedName>
        <fullName evidence="1">Uncharacterized protein</fullName>
    </submittedName>
</protein>
<dbReference type="EMBL" id="KL584835">
    <property type="protein sequence ID" value="KEQ62071.1"/>
    <property type="molecule type" value="Genomic_DNA"/>
</dbReference>
<dbReference type="GeneID" id="63921573"/>
<evidence type="ECO:0000313" key="2">
    <source>
        <dbReference type="Proteomes" id="UP000030672"/>
    </source>
</evidence>
<evidence type="ECO:0000313" key="1">
    <source>
        <dbReference type="EMBL" id="KEQ62071.1"/>
    </source>
</evidence>
<sequence>MTLWILYNPSATTSPFSASSSAITTLPTFTTRLAIVVRGGVEDIVQFGPEIDYFNRNNIIHLGLFTCDYETGYLYNFNKATFARGNSEVSVDYRHNFTPTGDADRDSVDYDQFNWQWFETQNWVRNDPVDLIS</sequence>
<name>A0A074WHZ7_AURM1</name>
<reference evidence="1 2" key="1">
    <citation type="journal article" date="2014" name="BMC Genomics">
        <title>Genome sequencing of four Aureobasidium pullulans varieties: biotechnological potential, stress tolerance, and description of new species.</title>
        <authorList>
            <person name="Gostin Ar C."/>
            <person name="Ohm R.A."/>
            <person name="Kogej T."/>
            <person name="Sonjak S."/>
            <person name="Turk M."/>
            <person name="Zajc J."/>
            <person name="Zalar P."/>
            <person name="Grube M."/>
            <person name="Sun H."/>
            <person name="Han J."/>
            <person name="Sharma A."/>
            <person name="Chiniquy J."/>
            <person name="Ngan C.Y."/>
            <person name="Lipzen A."/>
            <person name="Barry K."/>
            <person name="Grigoriev I.V."/>
            <person name="Gunde-Cimerman N."/>
        </authorList>
    </citation>
    <scope>NUCLEOTIDE SEQUENCE [LARGE SCALE GENOMIC DNA]</scope>
    <source>
        <strain evidence="1 2">CBS 110374</strain>
    </source>
</reference>
<dbReference type="HOGENOM" id="CLU_1906336_0_0_1"/>
<gene>
    <name evidence="1" type="ORF">M437DRAFT_84984</name>
</gene>
<dbReference type="Proteomes" id="UP000030672">
    <property type="component" value="Unassembled WGS sequence"/>
</dbReference>